<proteinExistence type="predicted"/>
<organism evidence="2 3">
    <name type="scientific">Prorocentrum cordatum</name>
    <dbReference type="NCBI Taxonomy" id="2364126"/>
    <lineage>
        <taxon>Eukaryota</taxon>
        <taxon>Sar</taxon>
        <taxon>Alveolata</taxon>
        <taxon>Dinophyceae</taxon>
        <taxon>Prorocentrales</taxon>
        <taxon>Prorocentraceae</taxon>
        <taxon>Prorocentrum</taxon>
    </lineage>
</organism>
<reference evidence="2" key="1">
    <citation type="submission" date="2023-10" db="EMBL/GenBank/DDBJ databases">
        <authorList>
            <person name="Chen Y."/>
            <person name="Shah S."/>
            <person name="Dougan E. K."/>
            <person name="Thang M."/>
            <person name="Chan C."/>
        </authorList>
    </citation>
    <scope>NUCLEOTIDE SEQUENCE [LARGE SCALE GENOMIC DNA]</scope>
</reference>
<dbReference type="Proteomes" id="UP001189429">
    <property type="component" value="Unassembled WGS sequence"/>
</dbReference>
<feature type="compositionally biased region" description="Basic and acidic residues" evidence="1">
    <location>
        <begin position="19"/>
        <end position="33"/>
    </location>
</feature>
<keyword evidence="3" id="KW-1185">Reference proteome</keyword>
<sequence length="172" mass="17819">MPDLSVGWEQRGCSSGGAGRREAGAAPRPDGRRGPTGAPESTAGLEARSRLEVDASPPEQASEGRVAIAVAAARAVTVAEAEVVVGTPLNTGEPTWQAVILIARDGQHAMNHSGNVRTIAFRGPSRQSKDAAMKDAQQFDDAAPEGQKGVRLVAQALQKTKKGGSHADDPNH</sequence>
<name>A0ABN9VYX9_9DINO</name>
<feature type="region of interest" description="Disordered" evidence="1">
    <location>
        <begin position="124"/>
        <end position="148"/>
    </location>
</feature>
<comment type="caution">
    <text evidence="2">The sequence shown here is derived from an EMBL/GenBank/DDBJ whole genome shotgun (WGS) entry which is preliminary data.</text>
</comment>
<evidence type="ECO:0000256" key="1">
    <source>
        <dbReference type="SAM" id="MobiDB-lite"/>
    </source>
</evidence>
<feature type="region of interest" description="Disordered" evidence="1">
    <location>
        <begin position="1"/>
        <end position="63"/>
    </location>
</feature>
<protein>
    <submittedName>
        <fullName evidence="2">Uncharacterized protein</fullName>
    </submittedName>
</protein>
<dbReference type="EMBL" id="CAUYUJ010017897">
    <property type="protein sequence ID" value="CAK0878892.1"/>
    <property type="molecule type" value="Genomic_DNA"/>
</dbReference>
<evidence type="ECO:0000313" key="3">
    <source>
        <dbReference type="Proteomes" id="UP001189429"/>
    </source>
</evidence>
<accession>A0ABN9VYX9</accession>
<evidence type="ECO:0000313" key="2">
    <source>
        <dbReference type="EMBL" id="CAK0878892.1"/>
    </source>
</evidence>
<gene>
    <name evidence="2" type="ORF">PCOR1329_LOCUS62500</name>
</gene>